<organism evidence="3 4">
    <name type="scientific">Vulcanisaeta souniana JCM 11219</name>
    <dbReference type="NCBI Taxonomy" id="1293586"/>
    <lineage>
        <taxon>Archaea</taxon>
        <taxon>Thermoproteota</taxon>
        <taxon>Thermoprotei</taxon>
        <taxon>Thermoproteales</taxon>
        <taxon>Thermoproteaceae</taxon>
        <taxon>Vulcanisaeta</taxon>
    </lineage>
</organism>
<dbReference type="EMBL" id="BMNM01000008">
    <property type="protein sequence ID" value="GGI81831.1"/>
    <property type="molecule type" value="Genomic_DNA"/>
</dbReference>
<dbReference type="OrthoDB" id="28059at2157"/>
<evidence type="ECO:0008006" key="6">
    <source>
        <dbReference type="Google" id="ProtNLM"/>
    </source>
</evidence>
<keyword evidence="5" id="KW-1185">Reference proteome</keyword>
<evidence type="ECO:0000256" key="1">
    <source>
        <dbReference type="ARBA" id="ARBA00005254"/>
    </source>
</evidence>
<dbReference type="PANTHER" id="PTHR43802">
    <property type="entry name" value="ENOYL-COA HYDRATASE"/>
    <property type="match status" value="1"/>
</dbReference>
<dbReference type="RefSeq" id="WP_188603661.1">
    <property type="nucleotide sequence ID" value="NZ_AP026830.1"/>
</dbReference>
<dbReference type="AlphaFoldDB" id="A0A830EJ35"/>
<protein>
    <recommendedName>
        <fullName evidence="6">Enoyl-CoA hydratase</fullName>
    </recommendedName>
</protein>
<dbReference type="Pfam" id="PF00378">
    <property type="entry name" value="ECH_1"/>
    <property type="match status" value="1"/>
</dbReference>
<dbReference type="PANTHER" id="PTHR43802:SF1">
    <property type="entry name" value="IP11341P-RELATED"/>
    <property type="match status" value="1"/>
</dbReference>
<evidence type="ECO:0000313" key="5">
    <source>
        <dbReference type="Proteomes" id="UP001060771"/>
    </source>
</evidence>
<name>A0A830EJ35_9CREN</name>
<dbReference type="Gene3D" id="3.90.226.10">
    <property type="entry name" value="2-enoyl-CoA Hydratase, Chain A, domain 1"/>
    <property type="match status" value="1"/>
</dbReference>
<dbReference type="InterPro" id="IPR001753">
    <property type="entry name" value="Enoyl-CoA_hydra/iso"/>
</dbReference>
<evidence type="ECO:0000313" key="2">
    <source>
        <dbReference type="EMBL" id="BDR92828.1"/>
    </source>
</evidence>
<accession>A0A830EJ35</accession>
<reference evidence="3" key="1">
    <citation type="journal article" date="2014" name="Int. J. Syst. Evol. Microbiol.">
        <title>Complete genome sequence of Corynebacterium casei LMG S-19264T (=DSM 44701T), isolated from a smear-ripened cheese.</title>
        <authorList>
            <consortium name="US DOE Joint Genome Institute (JGI-PGF)"/>
            <person name="Walter F."/>
            <person name="Albersmeier A."/>
            <person name="Kalinowski J."/>
            <person name="Ruckert C."/>
        </authorList>
    </citation>
    <scope>NUCLEOTIDE SEQUENCE</scope>
    <source>
        <strain evidence="3">JCM 11219</strain>
    </source>
</reference>
<proteinExistence type="inferred from homology"/>
<dbReference type="Proteomes" id="UP001060771">
    <property type="component" value="Chromosome"/>
</dbReference>
<dbReference type="CDD" id="cd06558">
    <property type="entry name" value="crotonase-like"/>
    <property type="match status" value="1"/>
</dbReference>
<gene>
    <name evidence="3" type="ORF">GCM10007112_18190</name>
    <name evidence="2" type="ORF">Vsou_19210</name>
</gene>
<sequence>MSSVQFNKIMFWNEEGVGVIAVNNGPENAIDLDVLAQLTMALTMANNDNGINWVVITGTGGSFLTVGVPWDSIVPNYASIKELIRGIKALISVMSVMDKPVITILNGSALGLGMELALVSDLVIAPPDVYMCYPEGIVGIPMPLGARIVLKKLPRYKAIGVLTGSPLAIAEAVNYGIVHVVNRENLFGDAKTIIKGLKIPPLIRHQLVDWVRTSINAIDSLYLDALSSVLMDQGRRDELLKAVKNAKLKCISRYRGT</sequence>
<reference evidence="5" key="3">
    <citation type="submission" date="2022-09" db="EMBL/GenBank/DDBJ databases">
        <title>Complete genome sequence of Vulcanisaeta souniana.</title>
        <authorList>
            <person name="Kato S."/>
            <person name="Itoh T."/>
            <person name="Ohkuma M."/>
        </authorList>
    </citation>
    <scope>NUCLEOTIDE SEQUENCE [LARGE SCALE GENOMIC DNA]</scope>
    <source>
        <strain evidence="5">JCM 11219</strain>
    </source>
</reference>
<dbReference type="SUPFAM" id="SSF52096">
    <property type="entry name" value="ClpP/crotonase"/>
    <property type="match status" value="1"/>
</dbReference>
<dbReference type="GeneID" id="76207460"/>
<reference evidence="2" key="4">
    <citation type="journal article" date="2023" name="Microbiol. Resour. Announc.">
        <title>Complete Genome Sequence of Vulcanisaeta souniana Strain IC-059, a Hyperthermophilic Archaeon Isolated from Hot Spring Water in Japan.</title>
        <authorList>
            <person name="Kato S."/>
            <person name="Itoh T."/>
            <person name="Wu L."/>
            <person name="Ma J."/>
            <person name="Ohkuma M."/>
        </authorList>
    </citation>
    <scope>NUCLEOTIDE SEQUENCE</scope>
    <source>
        <strain evidence="2">JCM 11219</strain>
    </source>
</reference>
<evidence type="ECO:0000313" key="3">
    <source>
        <dbReference type="EMBL" id="GGI81831.1"/>
    </source>
</evidence>
<evidence type="ECO:0000313" key="4">
    <source>
        <dbReference type="Proteomes" id="UP000657075"/>
    </source>
</evidence>
<dbReference type="InterPro" id="IPR029045">
    <property type="entry name" value="ClpP/crotonase-like_dom_sf"/>
</dbReference>
<comment type="similarity">
    <text evidence="1">Belongs to the enoyl-CoA hydratase/isomerase family.</text>
</comment>
<reference evidence="3" key="2">
    <citation type="submission" date="2020-09" db="EMBL/GenBank/DDBJ databases">
        <authorList>
            <person name="Sun Q."/>
            <person name="Ohkuma M."/>
        </authorList>
    </citation>
    <scope>NUCLEOTIDE SEQUENCE</scope>
    <source>
        <strain evidence="3">JCM 11219</strain>
    </source>
</reference>
<dbReference type="Proteomes" id="UP000657075">
    <property type="component" value="Unassembled WGS sequence"/>
</dbReference>
<dbReference type="EMBL" id="AP026830">
    <property type="protein sequence ID" value="BDR92828.1"/>
    <property type="molecule type" value="Genomic_DNA"/>
</dbReference>